<feature type="domain" description="SLH" evidence="3">
    <location>
        <begin position="2178"/>
        <end position="2238"/>
    </location>
</feature>
<accession>A0ABT9IZM5</accession>
<evidence type="ECO:0000313" key="4">
    <source>
        <dbReference type="EMBL" id="MDP5274816.1"/>
    </source>
</evidence>
<dbReference type="EMBL" id="JAVAMP010000004">
    <property type="protein sequence ID" value="MDP5274816.1"/>
    <property type="molecule type" value="Genomic_DNA"/>
</dbReference>
<feature type="compositionally biased region" description="Gly residues" evidence="1">
    <location>
        <begin position="1796"/>
        <end position="1808"/>
    </location>
</feature>
<dbReference type="Proteomes" id="UP001231941">
    <property type="component" value="Unassembled WGS sequence"/>
</dbReference>
<dbReference type="RefSeq" id="WP_305992120.1">
    <property type="nucleotide sequence ID" value="NZ_JAVAMP010000004.1"/>
</dbReference>
<organism evidence="4 5">
    <name type="scientific">Chengkuizengella axinellae</name>
    <dbReference type="NCBI Taxonomy" id="3064388"/>
    <lineage>
        <taxon>Bacteria</taxon>
        <taxon>Bacillati</taxon>
        <taxon>Bacillota</taxon>
        <taxon>Bacilli</taxon>
        <taxon>Bacillales</taxon>
        <taxon>Paenibacillaceae</taxon>
        <taxon>Chengkuizengella</taxon>
    </lineage>
</organism>
<feature type="compositionally biased region" description="Polar residues" evidence="1">
    <location>
        <begin position="1837"/>
        <end position="1846"/>
    </location>
</feature>
<dbReference type="InterPro" id="IPR001119">
    <property type="entry name" value="SLH_dom"/>
</dbReference>
<keyword evidence="2" id="KW-0732">Signal</keyword>
<gene>
    <name evidence="4" type="ORF">Q5Y73_11915</name>
</gene>
<dbReference type="PANTHER" id="PTHR43308:SF5">
    <property type="entry name" value="S-LAYER PROTEIN _ PEPTIDOGLYCAN ENDO-BETA-N-ACETYLGLUCOSAMINIDASE"/>
    <property type="match status" value="1"/>
</dbReference>
<feature type="signal peptide" evidence="2">
    <location>
        <begin position="1"/>
        <end position="27"/>
    </location>
</feature>
<comment type="caution">
    <text evidence="4">The sequence shown here is derived from an EMBL/GenBank/DDBJ whole genome shotgun (WGS) entry which is preliminary data.</text>
</comment>
<protein>
    <submittedName>
        <fullName evidence="4">S-layer homology domain-containing protein</fullName>
    </submittedName>
</protein>
<evidence type="ECO:0000256" key="2">
    <source>
        <dbReference type="SAM" id="SignalP"/>
    </source>
</evidence>
<feature type="chain" id="PRO_5045645159" evidence="2">
    <location>
        <begin position="28"/>
        <end position="2238"/>
    </location>
</feature>
<feature type="compositionally biased region" description="Acidic residues" evidence="1">
    <location>
        <begin position="1769"/>
        <end position="1783"/>
    </location>
</feature>
<dbReference type="PANTHER" id="PTHR43308">
    <property type="entry name" value="OUTER MEMBRANE PROTEIN ALPHA-RELATED"/>
    <property type="match status" value="1"/>
</dbReference>
<reference evidence="4 5" key="1">
    <citation type="submission" date="2023-08" db="EMBL/GenBank/DDBJ databases">
        <authorList>
            <person name="Park J.-S."/>
        </authorList>
    </citation>
    <scope>NUCLEOTIDE SEQUENCE [LARGE SCALE GENOMIC DNA]</scope>
    <source>
        <strain evidence="4 5">2205SS18-9</strain>
    </source>
</reference>
<feature type="region of interest" description="Disordered" evidence="1">
    <location>
        <begin position="1769"/>
        <end position="1849"/>
    </location>
</feature>
<keyword evidence="5" id="KW-1185">Reference proteome</keyword>
<evidence type="ECO:0000256" key="1">
    <source>
        <dbReference type="SAM" id="MobiDB-lite"/>
    </source>
</evidence>
<evidence type="ECO:0000313" key="5">
    <source>
        <dbReference type="Proteomes" id="UP001231941"/>
    </source>
</evidence>
<dbReference type="PROSITE" id="PS51272">
    <property type="entry name" value="SLH"/>
    <property type="match status" value="3"/>
</dbReference>
<feature type="domain" description="SLH" evidence="3">
    <location>
        <begin position="2108"/>
        <end position="2171"/>
    </location>
</feature>
<sequence>MANSSYKMFLMSLLVMVLIFTSAFPTAVVQAENEENVQSLQTEIINVDDGENDEPIQEEIPIEEDLKGNGNSETEIESSDTEYAKEIVETELEIVDDPNGKEDQEVQGNAPGTEEFELLSEKEEYQGQIIDGIEVIFPVGYDVSFIDGMIKMSGLSAWNEIELSELNDLEWAANEPFQLNLSFKLINDSGDSIIYVYKQDFSESESHVIEYINLYESTVNKVIVYTEFGEDGKLSFTDDTDYVSFIGDVDSSEMQFWVSNQIQRFHFIYEGYIDEDAGQAFHVVSEVNANDLDPNEPEMITFNFEDTLLVNLKESEIGDNESYVRGLPVGYEFVQLIKGSVGSTNNDDIFELIYSFEDLLNLDGLQSEETYYLDMLLQLKNTNDESFITYYFTDVLIGNEILTLDNIDYSDNVKKMQTQINLEDTDPSVYFAIPTEYGYLETDYNFYYMYGENSEIDIAEIWIPSNLNGSIIINYSGYKSESTPFIFNKEIVIEEDTNFYINFEDEEIKEVTFESDNEFIQEIGIEYLNSKVILDIDQYIEKLLTTSNQWKNIHAVYYKDNITWYVETGKRYLNNDRYLSLQDNIRGNFQYTLEEDNSLYVKMYELTNYDFNFISISGLQQPIQITIKDSGRNPVLTETFENDSISPDETFIHDVSSLSSGRYYYEIEIPVAANESIILEDFFYLTIFNPVLPPENYEIEQLIEGEIVSERSSYPFYSFVDLWEDRERFQDEENYTVSMLLQLKNIEDDSSVLYFYQDTITGEDLYSEEKISLPDEDLRIVRAQINPEDQSPFIYFSIPVETDNGNYEVFDNVRGHIFDDEERAEELWLPYHLNQLSVHYTGYNSEDIAFILTKDIEFEDNSNLIVDFEDEETVEIPLESDNTTIDDIKIIYPNSEVWMYLKEGMDRFLITRNQKVEEIEVSISKEDQEWNLLSEEINLLEDITLSLSDGYEGELEFDVNDKTLYVETIINNEHFKVIDTWFLDNPIEVTITDTEGDLVLKEEIFQLDTYQFHNISELPSGTYSYEMKIPFFSREFMIVEDSFTFYDPITPPENYEFDYLYEGVIRSKDNNHLYDRFHTFSELLELEELKNEEEYVLDLVVKLNHANDDSQMLYYYTGTVLGEELFNFESIILSGENVKKVQAQINQGDDDPSISFSFTGEEIGYFAPIFDDIGTEINEFTGVAEVWVPHHLTEITVHYTGYNSDNVPFILSENIVEEDFDSIIDFSNENTIEVLLEKTNEEVIEEIDLFDDGSRVSMRIKKDIDRFLITQDRPADEIHISYYKEGQDWRVATDTLNFSEDMTLSLTDDYTGELEIDVNDNTLYVETILSNSHFKVQNLWNWNENIQIKIMDEKGDMVLNERTNRFFKYQNHDISEFESGTYQYVLDITLSENESIVLSDSFTIYNVDVTLEEYEFEHIKDGVIRSLDNEGTYEWFYSFNELMEFVELQNNHESYSIDMLLQLRNENNSSVFYYYTDTLTGEQILSLEEIELTSNNMNQIDISTFSGYDEQEMTFNFEGLSFHYYDLEENFSLWFPDESNLMNVRYSGSNIRDRGFYLFKDIYMEDYNSPLDFTSQFDDALEVTIESEEGEVNGLNIYNEEGYYLSSFADWMSSDITVSVTPDQYRFMISSRETNESDLILWNWSSDLIDLVELDANLTLTLSNEIESNVEVTISDEMLQSEYSLYRGDFYLYEIFSWESQDEYYPKITINKINDDGGKEEVASYQGYFMGSEKSLEELNLSLGTYEYVVSVQVSTDEVVMMDQQFMIESEDNDNSGDGDTDGGDTGNGDSDSPDNGGGNPPIGGGGFPTNDESDPETVTNKQTEEELQGEEAELQSTNIDVSESITTKENDEGVITQIVQVDDQAIQEALNTAEEVNQFIIDLSSIESEAVDIQLSGQSFEAMINKNEKAVLEMVVDQVSYQLPIEEIQLDQIIGQLGGTSAEGVQVSIQINKVSHIQLTNEQNKLDMTSEIYEFEIKVTSRDNEVKVDQFNQYVERSIIGEQYFDPNRSIAVRLNDDGTFTPIPTIFDGKEAIIKSNSNSKYVVVENSVSFTDIDGWYQQSIEKLASKYIVNGISETEFAPNQVTTRAQLAAMLVRSLDLKTTKDYSANFTDVSGSEWYVDELNAAVEAGIIQGYDDNTFRPNDHITREQAAAIIYRAMNLVQYEQSKLNQNIEISHKYSDYTNISDWAREAMQVVAQAGILGGKTEDTIEPSSYATRAEVTIMIERFLKLVGFMN</sequence>
<evidence type="ECO:0000259" key="3">
    <source>
        <dbReference type="PROSITE" id="PS51272"/>
    </source>
</evidence>
<feature type="domain" description="SLH" evidence="3">
    <location>
        <begin position="2047"/>
        <end position="2107"/>
    </location>
</feature>
<dbReference type="Pfam" id="PF00395">
    <property type="entry name" value="SLH"/>
    <property type="match status" value="3"/>
</dbReference>
<proteinExistence type="predicted"/>
<name>A0ABT9IZM5_9BACL</name>
<dbReference type="InterPro" id="IPR051465">
    <property type="entry name" value="Cell_Envelope_Struct_Comp"/>
</dbReference>